<sequence>MHADSVVDAIRGGRTGRGVRGDDEGFVTGPAQVLEHPDHRVADTVDFRQERFGDDGNAHNTTVSAPTFEKVS</sequence>
<dbReference type="AlphaFoldDB" id="A0A7I7P5P6"/>
<feature type="region of interest" description="Disordered" evidence="1">
    <location>
        <begin position="1"/>
        <end position="23"/>
    </location>
</feature>
<feature type="region of interest" description="Disordered" evidence="1">
    <location>
        <begin position="50"/>
        <end position="72"/>
    </location>
</feature>
<dbReference type="Proteomes" id="UP000466632">
    <property type="component" value="Chromosome"/>
</dbReference>
<dbReference type="KEGG" id="mseo:MSEO_47020"/>
<gene>
    <name evidence="2" type="ORF">MSEO_47020</name>
</gene>
<evidence type="ECO:0000256" key="1">
    <source>
        <dbReference type="SAM" id="MobiDB-lite"/>
    </source>
</evidence>
<reference evidence="2 3" key="1">
    <citation type="journal article" date="2019" name="Emerg. Microbes Infect.">
        <title>Comprehensive subspecies identification of 175 nontuberculous mycobacteria species based on 7547 genomic profiles.</title>
        <authorList>
            <person name="Matsumoto Y."/>
            <person name="Kinjo T."/>
            <person name="Motooka D."/>
            <person name="Nabeya D."/>
            <person name="Jung N."/>
            <person name="Uechi K."/>
            <person name="Horii T."/>
            <person name="Iida T."/>
            <person name="Fujita J."/>
            <person name="Nakamura S."/>
        </authorList>
    </citation>
    <scope>NUCLEOTIDE SEQUENCE [LARGE SCALE GENOMIC DNA]</scope>
    <source>
        <strain evidence="2 3">JCM 16018</strain>
    </source>
</reference>
<dbReference type="EMBL" id="AP022582">
    <property type="protein sequence ID" value="BBY04203.1"/>
    <property type="molecule type" value="Genomic_DNA"/>
</dbReference>
<organism evidence="2 3">
    <name type="scientific">Mycobacterium seoulense</name>
    <dbReference type="NCBI Taxonomy" id="386911"/>
    <lineage>
        <taxon>Bacteria</taxon>
        <taxon>Bacillati</taxon>
        <taxon>Actinomycetota</taxon>
        <taxon>Actinomycetes</taxon>
        <taxon>Mycobacteriales</taxon>
        <taxon>Mycobacteriaceae</taxon>
        <taxon>Mycobacterium</taxon>
    </lineage>
</organism>
<protein>
    <submittedName>
        <fullName evidence="2">Uncharacterized protein</fullName>
    </submittedName>
</protein>
<evidence type="ECO:0000313" key="3">
    <source>
        <dbReference type="Proteomes" id="UP000466632"/>
    </source>
</evidence>
<accession>A0A7I7P5P6</accession>
<evidence type="ECO:0000313" key="2">
    <source>
        <dbReference type="EMBL" id="BBY04203.1"/>
    </source>
</evidence>
<keyword evidence="3" id="KW-1185">Reference proteome</keyword>
<name>A0A7I7P5P6_9MYCO</name>
<proteinExistence type="predicted"/>